<dbReference type="Gene3D" id="3.40.50.300">
    <property type="entry name" value="P-loop containing nucleotide triphosphate hydrolases"/>
    <property type="match status" value="1"/>
</dbReference>
<dbReference type="InterPro" id="IPR010372">
    <property type="entry name" value="DNA_pol3_delta_N"/>
</dbReference>
<evidence type="ECO:0000256" key="7">
    <source>
        <dbReference type="ARBA" id="ARBA00034754"/>
    </source>
</evidence>
<dbReference type="RefSeq" id="WP_136771745.1">
    <property type="nucleotide sequence ID" value="NZ_CP156074.1"/>
</dbReference>
<dbReference type="GO" id="GO:0003887">
    <property type="term" value="F:DNA-directed DNA polymerase activity"/>
    <property type="evidence" value="ECO:0007669"/>
    <property type="project" value="UniProtKB-KW"/>
</dbReference>
<accession>A0A4U0Q7S4</accession>
<name>A0A4U0Q7S4_9NEIS</name>
<dbReference type="SUPFAM" id="SSF52540">
    <property type="entry name" value="P-loop containing nucleoside triphosphate hydrolases"/>
    <property type="match status" value="1"/>
</dbReference>
<evidence type="ECO:0000256" key="4">
    <source>
        <dbReference type="ARBA" id="ARBA00022695"/>
    </source>
</evidence>
<protein>
    <recommendedName>
        <fullName evidence="2">DNA polymerase III subunit delta</fullName>
        <ecNumber evidence="1">2.7.7.7</ecNumber>
    </recommendedName>
</protein>
<feature type="domain" description="DNA polymerase III delta N-terminal" evidence="9">
    <location>
        <begin position="18"/>
        <end position="135"/>
    </location>
</feature>
<dbReference type="InterPro" id="IPR005790">
    <property type="entry name" value="DNA_polIII_delta"/>
</dbReference>
<keyword evidence="5" id="KW-0235">DNA replication</keyword>
<dbReference type="PANTHER" id="PTHR34388">
    <property type="entry name" value="DNA POLYMERASE III SUBUNIT DELTA"/>
    <property type="match status" value="1"/>
</dbReference>
<evidence type="ECO:0000259" key="9">
    <source>
        <dbReference type="Pfam" id="PF06144"/>
    </source>
</evidence>
<dbReference type="Gene3D" id="1.10.8.60">
    <property type="match status" value="1"/>
</dbReference>
<evidence type="ECO:0000313" key="11">
    <source>
        <dbReference type="EMBL" id="TJZ77269.1"/>
    </source>
</evidence>
<evidence type="ECO:0000313" key="12">
    <source>
        <dbReference type="Proteomes" id="UP000310016"/>
    </source>
</evidence>
<dbReference type="Pfam" id="PF14840">
    <property type="entry name" value="DNA_pol3_delt_C"/>
    <property type="match status" value="1"/>
</dbReference>
<dbReference type="EC" id="2.7.7.7" evidence="1"/>
<keyword evidence="6" id="KW-0239">DNA-directed DNA polymerase</keyword>
<dbReference type="GO" id="GO:0006261">
    <property type="term" value="P:DNA-templated DNA replication"/>
    <property type="evidence" value="ECO:0007669"/>
    <property type="project" value="TreeGrafter"/>
</dbReference>
<dbReference type="InterPro" id="IPR027417">
    <property type="entry name" value="P-loop_NTPase"/>
</dbReference>
<reference evidence="11 12" key="1">
    <citation type="submission" date="2019-04" db="EMBL/GenBank/DDBJ databases">
        <title>Chitiniphilus eburnea sp. nov., a novel chitinolytic bacterium isolated from aquaculture sludge.</title>
        <authorList>
            <person name="Sheng M."/>
        </authorList>
    </citation>
    <scope>NUCLEOTIDE SEQUENCE [LARGE SCALE GENOMIC DNA]</scope>
    <source>
        <strain evidence="11 12">HX-2-15</strain>
    </source>
</reference>
<organism evidence="11 12">
    <name type="scientific">Chitiniphilus eburneus</name>
    <dbReference type="NCBI Taxonomy" id="2571148"/>
    <lineage>
        <taxon>Bacteria</taxon>
        <taxon>Pseudomonadati</taxon>
        <taxon>Pseudomonadota</taxon>
        <taxon>Betaproteobacteria</taxon>
        <taxon>Neisseriales</taxon>
        <taxon>Chitinibacteraceae</taxon>
        <taxon>Chitiniphilus</taxon>
    </lineage>
</organism>
<dbReference type="OrthoDB" id="9770982at2"/>
<dbReference type="Gene3D" id="1.20.272.10">
    <property type="match status" value="1"/>
</dbReference>
<dbReference type="AlphaFoldDB" id="A0A4U0Q7S4"/>
<comment type="similarity">
    <text evidence="7">Belongs to the DNA polymerase HolA subunit family.</text>
</comment>
<dbReference type="Proteomes" id="UP000310016">
    <property type="component" value="Unassembled WGS sequence"/>
</dbReference>
<dbReference type="GO" id="GO:0009360">
    <property type="term" value="C:DNA polymerase III complex"/>
    <property type="evidence" value="ECO:0007669"/>
    <property type="project" value="InterPro"/>
</dbReference>
<feature type="domain" description="DNA polymerase III subunit delta C-terminal" evidence="10">
    <location>
        <begin position="216"/>
        <end position="335"/>
    </location>
</feature>
<keyword evidence="4" id="KW-0548">Nucleotidyltransferase</keyword>
<keyword evidence="12" id="KW-1185">Reference proteome</keyword>
<evidence type="ECO:0000256" key="6">
    <source>
        <dbReference type="ARBA" id="ARBA00022932"/>
    </source>
</evidence>
<comment type="caution">
    <text evidence="11">The sequence shown here is derived from an EMBL/GenBank/DDBJ whole genome shotgun (WGS) entry which is preliminary data.</text>
</comment>
<dbReference type="EMBL" id="SUMF01000002">
    <property type="protein sequence ID" value="TJZ77269.1"/>
    <property type="molecule type" value="Genomic_DNA"/>
</dbReference>
<dbReference type="Pfam" id="PF06144">
    <property type="entry name" value="DNA_pol3_delta"/>
    <property type="match status" value="1"/>
</dbReference>
<keyword evidence="3" id="KW-0808">Transferase</keyword>
<comment type="catalytic activity">
    <reaction evidence="8">
        <text>DNA(n) + a 2'-deoxyribonucleoside 5'-triphosphate = DNA(n+1) + diphosphate</text>
        <dbReference type="Rhea" id="RHEA:22508"/>
        <dbReference type="Rhea" id="RHEA-COMP:17339"/>
        <dbReference type="Rhea" id="RHEA-COMP:17340"/>
        <dbReference type="ChEBI" id="CHEBI:33019"/>
        <dbReference type="ChEBI" id="CHEBI:61560"/>
        <dbReference type="ChEBI" id="CHEBI:173112"/>
        <dbReference type="EC" id="2.7.7.7"/>
    </reaction>
</comment>
<evidence type="ECO:0000256" key="8">
    <source>
        <dbReference type="ARBA" id="ARBA00049244"/>
    </source>
</evidence>
<evidence type="ECO:0000256" key="1">
    <source>
        <dbReference type="ARBA" id="ARBA00012417"/>
    </source>
</evidence>
<evidence type="ECO:0000256" key="3">
    <source>
        <dbReference type="ARBA" id="ARBA00022679"/>
    </source>
</evidence>
<gene>
    <name evidence="11" type="ORF">FAZ21_02690</name>
</gene>
<evidence type="ECO:0000259" key="10">
    <source>
        <dbReference type="Pfam" id="PF14840"/>
    </source>
</evidence>
<evidence type="ECO:0000256" key="2">
    <source>
        <dbReference type="ARBA" id="ARBA00017703"/>
    </source>
</evidence>
<sequence length="338" mass="36718">MRTEDLPRQLARGLGPLYIIHGDEAFLALEAAQAVRDAARAAGYAEREVLTVEAGFSWSQLGMIGNSFSLFASQKLVELRIPNGKPGVEGAKAIEAYCSNLPPDTLTLVQLPKLDRTAQNGKWFQALSQAGETIEARPVERNALPAWITARLASQNQQMTQEALGFLADRVEGNLFAAHQEVLKLGLLHPPGQLGLEEVTAAVANVARFDVFQLGATLLAGDTTRFARMLEGLRAEGEAPHLVLWALAEEIRALLRIGQGRARGVPMAQLLKENRVWGEKQRLIEPALSRINGAILRAAQKQAARIDQLNKGIGQGEVWDELLRLGLSLMGKPLASPP</sequence>
<dbReference type="InterPro" id="IPR032780">
    <property type="entry name" value="DNA_pol3_delt_C"/>
</dbReference>
<dbReference type="NCBIfam" id="TIGR01128">
    <property type="entry name" value="holA"/>
    <property type="match status" value="1"/>
</dbReference>
<dbReference type="InterPro" id="IPR008921">
    <property type="entry name" value="DNA_pol3_clamp-load_cplx_C"/>
</dbReference>
<dbReference type="CDD" id="cd18138">
    <property type="entry name" value="HLD_clamp_pol_III_delta"/>
    <property type="match status" value="1"/>
</dbReference>
<evidence type="ECO:0000256" key="5">
    <source>
        <dbReference type="ARBA" id="ARBA00022705"/>
    </source>
</evidence>
<dbReference type="GO" id="GO:0003677">
    <property type="term" value="F:DNA binding"/>
    <property type="evidence" value="ECO:0007669"/>
    <property type="project" value="InterPro"/>
</dbReference>
<proteinExistence type="inferred from homology"/>
<dbReference type="PANTHER" id="PTHR34388:SF1">
    <property type="entry name" value="DNA POLYMERASE III SUBUNIT DELTA"/>
    <property type="match status" value="1"/>
</dbReference>
<dbReference type="SUPFAM" id="SSF48019">
    <property type="entry name" value="post-AAA+ oligomerization domain-like"/>
    <property type="match status" value="1"/>
</dbReference>